<evidence type="ECO:0000256" key="7">
    <source>
        <dbReference type="ARBA" id="ARBA00022692"/>
    </source>
</evidence>
<dbReference type="GO" id="GO:0098703">
    <property type="term" value="P:calcium ion import across plasma membrane"/>
    <property type="evidence" value="ECO:0007669"/>
    <property type="project" value="TreeGrafter"/>
</dbReference>
<keyword evidence="14" id="KW-0407">Ion channel</keyword>
<evidence type="ECO:0000256" key="1">
    <source>
        <dbReference type="ARBA" id="ARBA00004651"/>
    </source>
</evidence>
<dbReference type="FunFam" id="1.10.287.70:FF:000093">
    <property type="entry name" value="Calcium channel subunit Cch1"/>
    <property type="match status" value="1"/>
</dbReference>
<evidence type="ECO:0000313" key="21">
    <source>
        <dbReference type="EMBL" id="KAF2233557.1"/>
    </source>
</evidence>
<evidence type="ECO:0000313" key="22">
    <source>
        <dbReference type="Proteomes" id="UP000800092"/>
    </source>
</evidence>
<evidence type="ECO:0000256" key="5">
    <source>
        <dbReference type="ARBA" id="ARBA00022568"/>
    </source>
</evidence>
<feature type="transmembrane region" description="Helical" evidence="19">
    <location>
        <begin position="719"/>
        <end position="744"/>
    </location>
</feature>
<feature type="region of interest" description="Disordered" evidence="18">
    <location>
        <begin position="2007"/>
        <end position="2121"/>
    </location>
</feature>
<dbReference type="InterPro" id="IPR050599">
    <property type="entry name" value="VDCC_alpha-1_subunit"/>
</dbReference>
<accession>A0A6A6H6I7</accession>
<feature type="transmembrane region" description="Helical" evidence="19">
    <location>
        <begin position="986"/>
        <end position="1010"/>
    </location>
</feature>
<proteinExistence type="inferred from homology"/>
<evidence type="ECO:0000256" key="4">
    <source>
        <dbReference type="ARBA" id="ARBA00022553"/>
    </source>
</evidence>
<dbReference type="PANTHER" id="PTHR45628:SF7">
    <property type="entry name" value="VOLTAGE-DEPENDENT CALCIUM CHANNEL TYPE A SUBUNIT ALPHA-1"/>
    <property type="match status" value="1"/>
</dbReference>
<dbReference type="GO" id="GO:0005509">
    <property type="term" value="F:calcium ion binding"/>
    <property type="evidence" value="ECO:0007669"/>
    <property type="project" value="InterPro"/>
</dbReference>
<evidence type="ECO:0000256" key="16">
    <source>
        <dbReference type="ARBA" id="ARBA00061395"/>
    </source>
</evidence>
<name>A0A6A6H6I7_VIRVR</name>
<evidence type="ECO:0000256" key="11">
    <source>
        <dbReference type="ARBA" id="ARBA00023065"/>
    </source>
</evidence>
<feature type="transmembrane region" description="Helical" evidence="19">
    <location>
        <begin position="526"/>
        <end position="543"/>
    </location>
</feature>
<organism evidence="21 22">
    <name type="scientific">Viridothelium virens</name>
    <name type="common">Speckled blister lichen</name>
    <name type="synonym">Trypethelium virens</name>
    <dbReference type="NCBI Taxonomy" id="1048519"/>
    <lineage>
        <taxon>Eukaryota</taxon>
        <taxon>Fungi</taxon>
        <taxon>Dikarya</taxon>
        <taxon>Ascomycota</taxon>
        <taxon>Pezizomycotina</taxon>
        <taxon>Dothideomycetes</taxon>
        <taxon>Dothideomycetes incertae sedis</taxon>
        <taxon>Trypetheliales</taxon>
        <taxon>Trypetheliaceae</taxon>
        <taxon>Viridothelium</taxon>
    </lineage>
</organism>
<feature type="transmembrane region" description="Helical" evidence="19">
    <location>
        <begin position="1468"/>
        <end position="1490"/>
    </location>
</feature>
<evidence type="ECO:0000256" key="17">
    <source>
        <dbReference type="ARBA" id="ARBA00067459"/>
    </source>
</evidence>
<evidence type="ECO:0000256" key="8">
    <source>
        <dbReference type="ARBA" id="ARBA00022837"/>
    </source>
</evidence>
<feature type="compositionally biased region" description="Basic and acidic residues" evidence="18">
    <location>
        <begin position="335"/>
        <end position="349"/>
    </location>
</feature>
<keyword evidence="2" id="KW-0813">Transport</keyword>
<feature type="region of interest" description="Disordered" evidence="18">
    <location>
        <begin position="1085"/>
        <end position="1112"/>
    </location>
</feature>
<dbReference type="Gene3D" id="1.10.238.10">
    <property type="entry name" value="EF-hand"/>
    <property type="match status" value="1"/>
</dbReference>
<feature type="compositionally biased region" description="Basic and acidic residues" evidence="18">
    <location>
        <begin position="131"/>
        <end position="148"/>
    </location>
</feature>
<dbReference type="Gene3D" id="1.10.287.70">
    <property type="match status" value="4"/>
</dbReference>
<feature type="compositionally biased region" description="Polar residues" evidence="18">
    <location>
        <begin position="205"/>
        <end position="220"/>
    </location>
</feature>
<keyword evidence="7 19" id="KW-0812">Transmembrane</keyword>
<evidence type="ECO:0000256" key="15">
    <source>
        <dbReference type="ARBA" id="ARBA00057587"/>
    </source>
</evidence>
<dbReference type="SUPFAM" id="SSF47473">
    <property type="entry name" value="EF-hand"/>
    <property type="match status" value="1"/>
</dbReference>
<feature type="transmembrane region" description="Helical" evidence="19">
    <location>
        <begin position="1293"/>
        <end position="1313"/>
    </location>
</feature>
<keyword evidence="12 19" id="KW-0472">Membrane</keyword>
<keyword evidence="3" id="KW-1003">Cell membrane</keyword>
<feature type="region of interest" description="Disordered" evidence="18">
    <location>
        <begin position="275"/>
        <end position="353"/>
    </location>
</feature>
<reference evidence="21" key="1">
    <citation type="journal article" date="2020" name="Stud. Mycol.">
        <title>101 Dothideomycetes genomes: a test case for predicting lifestyles and emergence of pathogens.</title>
        <authorList>
            <person name="Haridas S."/>
            <person name="Albert R."/>
            <person name="Binder M."/>
            <person name="Bloem J."/>
            <person name="Labutti K."/>
            <person name="Salamov A."/>
            <person name="Andreopoulos B."/>
            <person name="Baker S."/>
            <person name="Barry K."/>
            <person name="Bills G."/>
            <person name="Bluhm B."/>
            <person name="Cannon C."/>
            <person name="Castanera R."/>
            <person name="Culley D."/>
            <person name="Daum C."/>
            <person name="Ezra D."/>
            <person name="Gonzalez J."/>
            <person name="Henrissat B."/>
            <person name="Kuo A."/>
            <person name="Liang C."/>
            <person name="Lipzen A."/>
            <person name="Lutzoni F."/>
            <person name="Magnuson J."/>
            <person name="Mondo S."/>
            <person name="Nolan M."/>
            <person name="Ohm R."/>
            <person name="Pangilinan J."/>
            <person name="Park H.-J."/>
            <person name="Ramirez L."/>
            <person name="Alfaro M."/>
            <person name="Sun H."/>
            <person name="Tritt A."/>
            <person name="Yoshinaga Y."/>
            <person name="Zwiers L.-H."/>
            <person name="Turgeon B."/>
            <person name="Goodwin S."/>
            <person name="Spatafora J."/>
            <person name="Crous P."/>
            <person name="Grigoriev I."/>
        </authorList>
    </citation>
    <scope>NUCLEOTIDE SEQUENCE</scope>
    <source>
        <strain evidence="21">Tuck. ex Michener</strain>
    </source>
</reference>
<feature type="compositionally biased region" description="Polar residues" evidence="18">
    <location>
        <begin position="2112"/>
        <end position="2121"/>
    </location>
</feature>
<sequence length="2243" mass="253396">MASHEPEHGRARSTPQAIPLQTLNRPPDQRKRDEENAQPRPRSLTERGRNILRHSPSLATRGFGRRYAPIAEGSASPTRGGAEYQGAYTRTSATGHHLQDDDEDAGFTPIEDMSGFQDAIGFAGLSFQGETSEHAESSRSNERPRTPERTWTPSSQDTPPAHDEHQDPLSPDYGDTTPLTDSRNLQPISGTDSSTPSGQRHDRNSFQSIRFLTPGGNSPGSRLGDDLRQVEAGFGTPSMPRSSDSRKRSLSPSTVETPLQRAGTMVRKMSQRVVNLSNEPEVVQHHIRRKSSVNRPEHERNSDPSFDNLMDGTASRPHSTSNEKQPSPNHTPIIAHEEPQRPQLEENPLRGRSLGVFPPDSPVRLRLFDLLVHPLTEPFILVLIVIQTILLAVDSAKTIADVPYRWGGRWIDFCLLILFSIYTVELIVRIIVSGFILNPTEYSTINREIGLRQALFDKAQNLFTLQRKPSFRHDAPRSDEVQQSIIRKFTSGPSISPDQPRDHRQQQRFRLAHRAFMRHSFNRLDFLAVCSFWISFILDIFMLEWKDHFYLFRMLACLRILRLLGLTSGTSVILRSLKRAAPTLLNVAFLISFFWLLFAIVGVQSFKSSLRRTCVWIAPDDSNQSNFTQNQTGQFQFCGGWLDNSNIPHPWITADGSPGTTSPKGYFCPAGSKCIEGGNPYNGTVSFDNIFQSLELVFVIMSSNTFSDLLYYLTQSDYLAASLFFAFGIVIMSLWLINLLIAVITSSFQVIREESKTSAFTAEERNDILEPEDHPFKKPRPLQKLYKKSTSFWIAVIVYGLVCQCLRTANMSHGHQQFVDVSETVVTIILLFEIMIRLAVDWRNFFYKPRNVVDFFLAIITTIIQIPEIHNSGQPYAWLTLFQILRIYRVVLAVPLTRELILVVLRHVSGLLNLILFVFLLTFLASIFAVQMFRNQIPSQDSQGNTIHITFATIYNSFLGMYQVLSTENWTTILYNATSYEYMFKTAWMAAAFFILWFILANFIVLNMFIAVIQENFDVSEDEKRMQQVRAFLQHKELGGSSHGNLSLSSIFKFGQFRRQDPLDFGSAATEMLLKDAVVRDFLDDERSSSPSPDDADGTGSPGGKTSKTVNTGPLNSIFRSVVGYFKDTEPNPFYSRLQLSRAYEDLDTRQMVKEVVTASELRKRAQRDYLRKHKSYNVSLYLFGPDNRIRKACQRLVGPGRGERIEGVDPSIPLWYAFSAFIYAAIVAMVVLACVTTPLYQRQYFQTHGFTVKNWFVFSDMGFAALFTVEAIVKVIADGFWFTPNAYFRSTWGFIDGIVLITLWINVATSLFNKGAVSRAVGAFKALRALRLLNVSDSARDTFHSVIILGGWKVIGAAFVSLSLLIPFAIYGLNLFNGKMMQCNDTNLNIGNLTDCTGEYLSSPYGWNVLAPRTVANPYYDFDSFGGSLFILFQIVSQEGWIDVMWAAESITGLFTQPQAYSSQGNAVFFVIFNLLGAVFVLTLFVSVFMRNYTEQTGVAFLTTDQRSWLELRKLLRQVSPSKRPSSSKKRETWEEWCYRRAITKGGRWQRSITFILIIHLILLCLEFYPSVSWWDKLRDSIFFLFTLIYMSNLAIRIIGLTWTRFRKSSWDVYALFMVTVAFIFAILTFSRYDDRTFQQIHKLALVGIALLLIPRNNQLDQLFKTAAASLGSIANLMATWFVLFLVFAIALTQTFGLTRFNSQETVNLNFRNVPKALILLFRTSMGEGWNQIMEDFATVTPPFCVTSEQYYNGDCGSPEWARALFILWNILSMYIFVNLFVSLIYESFSYVYQRSSGLSVISREEIRRFKQAWAEFDPGGSGYITKEQFPRFLGELSGIFEMRIYDGDFTVGRLVEDCKVQPRESSLPLDGGPGPPVEIDIKKLRERLVRLPIDEIRRRRKRMNVFYEEVLVSADPDRGISFNSLLMILAHYKVINDSKSLRLEEYLRRRARLQRVEEAVRRNIVIGFFDTVYWSRKLRRQIESRNLRNMTDVPQFTVPEIFVDEDGASDAPPQHGQHLAANASASTPTDGYEHTDTFVPSPILRPQDRLRRGLARISPPISPPAAGSSSFPTTTTPQTEAGPSSSSSNSGAAASARARSSSIQISPSSPTARPNSLQISPQLTPRHLRAQGSEDWQFAEALTGGGSSSGPSTPTTTMTGATVHQRSQSHQHYLYSEGGAVAGAGGLAEPDESRHGGRSRGNSNVSAQDVLEVLDNSAWGESIRRSFTLRRGSPGRRRDES</sequence>
<evidence type="ECO:0000256" key="2">
    <source>
        <dbReference type="ARBA" id="ARBA00022448"/>
    </source>
</evidence>
<protein>
    <recommendedName>
        <fullName evidence="17">Calcium-channel protein CCH1</fullName>
    </recommendedName>
</protein>
<feature type="region of interest" description="Disordered" evidence="18">
    <location>
        <begin position="2224"/>
        <end position="2243"/>
    </location>
</feature>
<feature type="region of interest" description="Disordered" evidence="18">
    <location>
        <begin position="2143"/>
        <end position="2210"/>
    </location>
</feature>
<dbReference type="PANTHER" id="PTHR45628">
    <property type="entry name" value="VOLTAGE-DEPENDENT CALCIUM CHANNEL TYPE A SUBUNIT ALPHA-1"/>
    <property type="match status" value="1"/>
</dbReference>
<keyword evidence="4" id="KW-0597">Phosphoprotein</keyword>
<feature type="compositionally biased region" description="Basic and acidic residues" evidence="18">
    <location>
        <begin position="1"/>
        <end position="10"/>
    </location>
</feature>
<evidence type="ECO:0000256" key="14">
    <source>
        <dbReference type="ARBA" id="ARBA00023303"/>
    </source>
</evidence>
<comment type="similarity">
    <text evidence="16">Belongs to the calcium channel alpha-1 subunit (TC 1.A.1.11) family.</text>
</comment>
<feature type="transmembrane region" description="Helical" evidence="19">
    <location>
        <begin position="821"/>
        <end position="840"/>
    </location>
</feature>
<feature type="transmembrane region" description="Helical" evidence="19">
    <location>
        <begin position="1668"/>
        <end position="1693"/>
    </location>
</feature>
<dbReference type="GO" id="GO:0005891">
    <property type="term" value="C:voltage-gated calcium channel complex"/>
    <property type="evidence" value="ECO:0007669"/>
    <property type="project" value="TreeGrafter"/>
</dbReference>
<evidence type="ECO:0000256" key="10">
    <source>
        <dbReference type="ARBA" id="ARBA00022989"/>
    </source>
</evidence>
<gene>
    <name evidence="21" type="ORF">EV356DRAFT_533563</name>
</gene>
<feature type="transmembrane region" description="Helical" evidence="19">
    <location>
        <begin position="790"/>
        <end position="809"/>
    </location>
</feature>
<dbReference type="FunFam" id="1.20.120.350:FF:000063">
    <property type="entry name" value="Calcium channel subunit Cch1"/>
    <property type="match status" value="1"/>
</dbReference>
<evidence type="ECO:0000256" key="13">
    <source>
        <dbReference type="ARBA" id="ARBA00023180"/>
    </source>
</evidence>
<feature type="transmembrane region" description="Helical" evidence="19">
    <location>
        <begin position="1256"/>
        <end position="1278"/>
    </location>
</feature>
<dbReference type="Proteomes" id="UP000800092">
    <property type="component" value="Unassembled WGS sequence"/>
</dbReference>
<feature type="compositionally biased region" description="Polar residues" evidence="18">
    <location>
        <begin position="2164"/>
        <end position="2173"/>
    </location>
</feature>
<feature type="compositionally biased region" description="Polar residues" evidence="18">
    <location>
        <begin position="316"/>
        <end position="330"/>
    </location>
</feature>
<dbReference type="FunFam" id="1.20.120.350:FF:000079">
    <property type="entry name" value="Calcium channel subunit Cch1"/>
    <property type="match status" value="1"/>
</dbReference>
<comment type="subcellular location">
    <subcellularLocation>
        <location evidence="1">Cell membrane</location>
        <topology evidence="1">Multi-pass membrane protein</topology>
    </subcellularLocation>
</comment>
<feature type="transmembrane region" description="Helical" evidence="19">
    <location>
        <begin position="550"/>
        <end position="574"/>
    </location>
</feature>
<dbReference type="EMBL" id="ML991805">
    <property type="protein sequence ID" value="KAF2233557.1"/>
    <property type="molecule type" value="Genomic_DNA"/>
</dbReference>
<keyword evidence="6" id="KW-0107">Calcium channel</keyword>
<feature type="region of interest" description="Disordered" evidence="18">
    <location>
        <begin position="1"/>
        <end position="263"/>
    </location>
</feature>
<evidence type="ECO:0000259" key="20">
    <source>
        <dbReference type="PROSITE" id="PS50222"/>
    </source>
</evidence>
<feature type="compositionally biased region" description="Polar residues" evidence="18">
    <location>
        <begin position="177"/>
        <end position="198"/>
    </location>
</feature>
<keyword evidence="22" id="KW-1185">Reference proteome</keyword>
<dbReference type="GO" id="GO:0008331">
    <property type="term" value="F:high voltage-gated calcium channel activity"/>
    <property type="evidence" value="ECO:0007669"/>
    <property type="project" value="TreeGrafter"/>
</dbReference>
<keyword evidence="11" id="KW-0406">Ion transport</keyword>
<feature type="transmembrane region" description="Helical" evidence="19">
    <location>
        <begin position="945"/>
        <end position="965"/>
    </location>
</feature>
<keyword evidence="5" id="KW-0109">Calcium transport</keyword>
<keyword evidence="10 19" id="KW-1133">Transmembrane helix</keyword>
<dbReference type="InterPro" id="IPR011992">
    <property type="entry name" value="EF-hand-dom_pair"/>
</dbReference>
<evidence type="ECO:0000256" key="19">
    <source>
        <dbReference type="SAM" id="Phobius"/>
    </source>
</evidence>
<dbReference type="InterPro" id="IPR005821">
    <property type="entry name" value="Ion_trans_dom"/>
</dbReference>
<feature type="transmembrane region" description="Helical" evidence="19">
    <location>
        <begin position="1215"/>
        <end position="1236"/>
    </location>
</feature>
<feature type="transmembrane region" description="Helical" evidence="19">
    <location>
        <begin position="580"/>
        <end position="603"/>
    </location>
</feature>
<comment type="function">
    <text evidence="15">Voltage-gated, high-affinity calcium channel that functions together with MID1 to mediate calcium entry into cells. Required during conditions of environmental stress.</text>
</comment>
<dbReference type="InterPro" id="IPR002048">
    <property type="entry name" value="EF_hand_dom"/>
</dbReference>
<evidence type="ECO:0000256" key="12">
    <source>
        <dbReference type="ARBA" id="ARBA00023136"/>
    </source>
</evidence>
<evidence type="ECO:0000256" key="3">
    <source>
        <dbReference type="ARBA" id="ARBA00022475"/>
    </source>
</evidence>
<feature type="compositionally biased region" description="Low complexity" evidence="18">
    <location>
        <begin position="2066"/>
        <end position="2111"/>
    </location>
</feature>
<dbReference type="Pfam" id="PF00520">
    <property type="entry name" value="Ion_trans"/>
    <property type="match status" value="4"/>
</dbReference>
<keyword evidence="13" id="KW-0325">Glycoprotein</keyword>
<feature type="transmembrane region" description="Helical" evidence="19">
    <location>
        <begin position="908"/>
        <end position="933"/>
    </location>
</feature>
<feature type="compositionally biased region" description="Low complexity" evidence="18">
    <location>
        <begin position="2151"/>
        <end position="2162"/>
    </location>
</feature>
<feature type="transmembrane region" description="Helical" evidence="19">
    <location>
        <begin position="1582"/>
        <end position="1600"/>
    </location>
</feature>
<dbReference type="InterPro" id="IPR027359">
    <property type="entry name" value="Volt_channel_dom_sf"/>
</dbReference>
<keyword evidence="8" id="KW-0106">Calcium</keyword>
<feature type="compositionally biased region" description="Polar residues" evidence="18">
    <location>
        <begin position="13"/>
        <end position="24"/>
    </location>
</feature>
<dbReference type="SUPFAM" id="SSF81324">
    <property type="entry name" value="Voltage-gated potassium channels"/>
    <property type="match status" value="4"/>
</dbReference>
<dbReference type="FunFam" id="1.10.287.70:FF:000118">
    <property type="entry name" value="Calcium channel subunit Cch1"/>
    <property type="match status" value="1"/>
</dbReference>
<dbReference type="OrthoDB" id="416585at2759"/>
<keyword evidence="9" id="KW-0851">Voltage-gated channel</keyword>
<feature type="domain" description="EF-hand" evidence="20">
    <location>
        <begin position="1806"/>
        <end position="1841"/>
    </location>
</feature>
<feature type="transmembrane region" description="Helical" evidence="19">
    <location>
        <begin position="1768"/>
        <end position="1787"/>
    </location>
</feature>
<evidence type="ECO:0000256" key="18">
    <source>
        <dbReference type="SAM" id="MobiDB-lite"/>
    </source>
</evidence>
<dbReference type="PROSITE" id="PS50222">
    <property type="entry name" value="EF_HAND_2"/>
    <property type="match status" value="1"/>
</dbReference>
<feature type="transmembrane region" description="Helical" evidence="19">
    <location>
        <begin position="1550"/>
        <end position="1570"/>
    </location>
</feature>
<evidence type="ECO:0000256" key="6">
    <source>
        <dbReference type="ARBA" id="ARBA00022673"/>
    </source>
</evidence>
<feature type="compositionally biased region" description="Basic and acidic residues" evidence="18">
    <location>
        <begin position="27"/>
        <end position="49"/>
    </location>
</feature>
<feature type="compositionally biased region" description="Polar residues" evidence="18">
    <location>
        <begin position="149"/>
        <end position="158"/>
    </location>
</feature>
<dbReference type="Gene3D" id="1.20.120.350">
    <property type="entry name" value="Voltage-gated potassium channels. Chain C"/>
    <property type="match status" value="4"/>
</dbReference>
<evidence type="ECO:0000256" key="9">
    <source>
        <dbReference type="ARBA" id="ARBA00022882"/>
    </source>
</evidence>
<feature type="transmembrane region" description="Helical" evidence="19">
    <location>
        <begin position="1347"/>
        <end position="1372"/>
    </location>
</feature>
<feature type="transmembrane region" description="Helical" evidence="19">
    <location>
        <begin position="413"/>
        <end position="437"/>
    </location>
</feature>
<feature type="transmembrane region" description="Helical" evidence="19">
    <location>
        <begin position="1612"/>
        <end position="1632"/>
    </location>
</feature>